<name>A0A1V6Q3N7_9EURO</name>
<feature type="region of interest" description="Disordered" evidence="1">
    <location>
        <begin position="28"/>
        <end position="59"/>
    </location>
</feature>
<evidence type="ECO:0000313" key="2">
    <source>
        <dbReference type="EMBL" id="OQD83834.1"/>
    </source>
</evidence>
<evidence type="ECO:0000256" key="1">
    <source>
        <dbReference type="SAM" id="MobiDB-lite"/>
    </source>
</evidence>
<dbReference type="AlphaFoldDB" id="A0A1V6Q3N7"/>
<dbReference type="Proteomes" id="UP000191672">
    <property type="component" value="Unassembled WGS sequence"/>
</dbReference>
<accession>A0A1V6Q3N7</accession>
<protein>
    <submittedName>
        <fullName evidence="2">Uncharacterized protein</fullName>
    </submittedName>
</protein>
<organism evidence="2 3">
    <name type="scientific">Penicillium antarcticum</name>
    <dbReference type="NCBI Taxonomy" id="416450"/>
    <lineage>
        <taxon>Eukaryota</taxon>
        <taxon>Fungi</taxon>
        <taxon>Dikarya</taxon>
        <taxon>Ascomycota</taxon>
        <taxon>Pezizomycotina</taxon>
        <taxon>Eurotiomycetes</taxon>
        <taxon>Eurotiomycetidae</taxon>
        <taxon>Eurotiales</taxon>
        <taxon>Aspergillaceae</taxon>
        <taxon>Penicillium</taxon>
    </lineage>
</organism>
<keyword evidence="3" id="KW-1185">Reference proteome</keyword>
<feature type="compositionally biased region" description="Basic residues" evidence="1">
    <location>
        <begin position="30"/>
        <end position="42"/>
    </location>
</feature>
<reference evidence="3" key="1">
    <citation type="journal article" date="2017" name="Nat. Microbiol.">
        <title>Global analysis of biosynthetic gene clusters reveals vast potential of secondary metabolite production in Penicillium species.</title>
        <authorList>
            <person name="Nielsen J.C."/>
            <person name="Grijseels S."/>
            <person name="Prigent S."/>
            <person name="Ji B."/>
            <person name="Dainat J."/>
            <person name="Nielsen K.F."/>
            <person name="Frisvad J.C."/>
            <person name="Workman M."/>
            <person name="Nielsen J."/>
        </authorList>
    </citation>
    <scope>NUCLEOTIDE SEQUENCE [LARGE SCALE GENOMIC DNA]</scope>
    <source>
        <strain evidence="3">IBT 31811</strain>
    </source>
</reference>
<dbReference type="EMBL" id="MDYN01000015">
    <property type="protein sequence ID" value="OQD83834.1"/>
    <property type="molecule type" value="Genomic_DNA"/>
</dbReference>
<sequence>MATRSETDESLTLLPFLSAVAPVYSALKPQHAHPRRTSKAKRYLGSQFRDDLPRKANLK</sequence>
<proteinExistence type="predicted"/>
<gene>
    <name evidence="2" type="ORF">PENANT_c015G00226</name>
</gene>
<feature type="compositionally biased region" description="Basic and acidic residues" evidence="1">
    <location>
        <begin position="48"/>
        <end position="59"/>
    </location>
</feature>
<evidence type="ECO:0000313" key="3">
    <source>
        <dbReference type="Proteomes" id="UP000191672"/>
    </source>
</evidence>
<comment type="caution">
    <text evidence="2">The sequence shown here is derived from an EMBL/GenBank/DDBJ whole genome shotgun (WGS) entry which is preliminary data.</text>
</comment>